<feature type="binding site" evidence="9">
    <location>
        <position position="178"/>
    </location>
    <ligand>
        <name>Zn(2+)</name>
        <dbReference type="ChEBI" id="CHEBI:29105"/>
        <label>2</label>
    </ligand>
</feature>
<evidence type="ECO:0000256" key="6">
    <source>
        <dbReference type="ARBA" id="ARBA00022801"/>
    </source>
</evidence>
<dbReference type="PROSITE" id="PS51432">
    <property type="entry name" value="AP_NUCLEASE_F2_4"/>
    <property type="match status" value="1"/>
</dbReference>
<protein>
    <recommendedName>
        <fullName evidence="9">Probable endonuclease 4</fullName>
        <ecNumber evidence="9">3.1.21.2</ecNumber>
    </recommendedName>
    <alternativeName>
        <fullName evidence="9">Endodeoxyribonuclease IV</fullName>
    </alternativeName>
    <alternativeName>
        <fullName evidence="9">Endonuclease IV</fullName>
    </alternativeName>
</protein>
<dbReference type="EC" id="3.1.21.2" evidence="9"/>
<evidence type="ECO:0000256" key="3">
    <source>
        <dbReference type="ARBA" id="ARBA00022723"/>
    </source>
</evidence>
<dbReference type="AlphaFoldDB" id="A0A5C5ZRR9"/>
<keyword evidence="5 9" id="KW-0227">DNA damage</keyword>
<feature type="binding site" evidence="9">
    <location>
        <position position="228"/>
    </location>
    <ligand>
        <name>Zn(2+)</name>
        <dbReference type="ChEBI" id="CHEBI:29105"/>
        <label>3</label>
    </ligand>
</feature>
<dbReference type="GO" id="GO:0003906">
    <property type="term" value="F:DNA-(apurinic or apyrimidinic site) endonuclease activity"/>
    <property type="evidence" value="ECO:0007669"/>
    <property type="project" value="TreeGrafter"/>
</dbReference>
<dbReference type="SMART" id="SM00518">
    <property type="entry name" value="AP2Ec"/>
    <property type="match status" value="1"/>
</dbReference>
<evidence type="ECO:0000256" key="7">
    <source>
        <dbReference type="ARBA" id="ARBA00022833"/>
    </source>
</evidence>
<feature type="binding site" evidence="9">
    <location>
        <position position="215"/>
    </location>
    <ligand>
        <name>Zn(2+)</name>
        <dbReference type="ChEBI" id="CHEBI:29105"/>
        <label>2</label>
    </ligand>
</feature>
<dbReference type="HAMAP" id="MF_00152">
    <property type="entry name" value="Nfo"/>
    <property type="match status" value="1"/>
</dbReference>
<dbReference type="GO" id="GO:0006284">
    <property type="term" value="P:base-excision repair"/>
    <property type="evidence" value="ECO:0007669"/>
    <property type="project" value="TreeGrafter"/>
</dbReference>
<evidence type="ECO:0000259" key="10">
    <source>
        <dbReference type="Pfam" id="PF01261"/>
    </source>
</evidence>
<dbReference type="GO" id="GO:0008270">
    <property type="term" value="F:zinc ion binding"/>
    <property type="evidence" value="ECO:0007669"/>
    <property type="project" value="UniProtKB-UniRule"/>
</dbReference>
<comment type="cofactor">
    <cofactor evidence="9">
        <name>Zn(2+)</name>
        <dbReference type="ChEBI" id="CHEBI:29105"/>
    </cofactor>
    <text evidence="9">Binds 3 Zn(2+) ions.</text>
</comment>
<keyword evidence="6 9" id="KW-0378">Hydrolase</keyword>
<comment type="function">
    <text evidence="9">Endonuclease IV plays a role in DNA repair. It cleaves phosphodiester bonds at apurinic or apyrimidinic (AP) sites, generating a 3'-hydroxyl group and a 5'-terminal sugar phosphate.</text>
</comment>
<organism evidence="11 12">
    <name type="scientific">Pseudobythopirellula maris</name>
    <dbReference type="NCBI Taxonomy" id="2527991"/>
    <lineage>
        <taxon>Bacteria</taxon>
        <taxon>Pseudomonadati</taxon>
        <taxon>Planctomycetota</taxon>
        <taxon>Planctomycetia</taxon>
        <taxon>Pirellulales</taxon>
        <taxon>Lacipirellulaceae</taxon>
        <taxon>Pseudobythopirellula</taxon>
    </lineage>
</organism>
<reference evidence="11 12" key="1">
    <citation type="submission" date="2019-02" db="EMBL/GenBank/DDBJ databases">
        <title>Deep-cultivation of Planctomycetes and their phenomic and genomic characterization uncovers novel biology.</title>
        <authorList>
            <person name="Wiegand S."/>
            <person name="Jogler M."/>
            <person name="Boedeker C."/>
            <person name="Pinto D."/>
            <person name="Vollmers J."/>
            <person name="Rivas-Marin E."/>
            <person name="Kohn T."/>
            <person name="Peeters S.H."/>
            <person name="Heuer A."/>
            <person name="Rast P."/>
            <person name="Oberbeckmann S."/>
            <person name="Bunk B."/>
            <person name="Jeske O."/>
            <person name="Meyerdierks A."/>
            <person name="Storesund J.E."/>
            <person name="Kallscheuer N."/>
            <person name="Luecker S."/>
            <person name="Lage O.M."/>
            <person name="Pohl T."/>
            <person name="Merkel B.J."/>
            <person name="Hornburger P."/>
            <person name="Mueller R.-W."/>
            <person name="Bruemmer F."/>
            <person name="Labrenz M."/>
            <person name="Spormann A.M."/>
            <person name="Op Den Camp H."/>
            <person name="Overmann J."/>
            <person name="Amann R."/>
            <person name="Jetten M.S.M."/>
            <person name="Mascher T."/>
            <person name="Medema M.H."/>
            <person name="Devos D.P."/>
            <person name="Kaster A.-K."/>
            <person name="Ovreas L."/>
            <person name="Rohde M."/>
            <person name="Galperin M.Y."/>
            <person name="Jogler C."/>
        </authorList>
    </citation>
    <scope>NUCLEOTIDE SEQUENCE [LARGE SCALE GENOMIC DNA]</scope>
    <source>
        <strain evidence="11 12">Mal64</strain>
    </source>
</reference>
<sequence>MAILGAHMSIAGGYYKAVEAAHRAGCDCVQLFTKNNNQWKGKELSDDDAERFKAALKERGIAHPISHDSYLINLGSPNDELWKKSIDALVIELQRAEKLGIPYVVAHPGAFTTSSEEAGLKRIAKGLDEVHKQTKKIDAQVLLETTAGQGSNLGWKFEHLGEIIDKTKDPDRLGVCFDTCHVFAGGYAMDTPKAYKATMKQLDAAVGLDKVRAFHLNDSLKPLGSRVDRHAAIGRGEMGLEPFRNLLNDRRFKKTPMYMETPKGEEDGEDLDVINLRTLRGLIK</sequence>
<dbReference type="GO" id="GO:0008833">
    <property type="term" value="F:deoxyribonuclease IV (phage-T4-induced) activity"/>
    <property type="evidence" value="ECO:0007669"/>
    <property type="project" value="UniProtKB-UniRule"/>
</dbReference>
<accession>A0A5C5ZRR9</accession>
<dbReference type="NCBIfam" id="TIGR00587">
    <property type="entry name" value="nfo"/>
    <property type="match status" value="1"/>
</dbReference>
<dbReference type="CDD" id="cd00019">
    <property type="entry name" value="AP2Ec"/>
    <property type="match status" value="1"/>
</dbReference>
<evidence type="ECO:0000256" key="9">
    <source>
        <dbReference type="HAMAP-Rule" id="MF_00152"/>
    </source>
</evidence>
<evidence type="ECO:0000256" key="1">
    <source>
        <dbReference type="ARBA" id="ARBA00005340"/>
    </source>
</evidence>
<evidence type="ECO:0000256" key="8">
    <source>
        <dbReference type="ARBA" id="ARBA00023204"/>
    </source>
</evidence>
<keyword evidence="2 9" id="KW-0540">Nuclease</keyword>
<feature type="binding site" evidence="9">
    <location>
        <position position="107"/>
    </location>
    <ligand>
        <name>Zn(2+)</name>
        <dbReference type="ChEBI" id="CHEBI:29105"/>
        <label>1</label>
    </ligand>
</feature>
<keyword evidence="12" id="KW-1185">Reference proteome</keyword>
<feature type="binding site" evidence="9">
    <location>
        <position position="181"/>
    </location>
    <ligand>
        <name>Zn(2+)</name>
        <dbReference type="ChEBI" id="CHEBI:29105"/>
        <label>3</label>
    </ligand>
</feature>
<dbReference type="PROSITE" id="PS00730">
    <property type="entry name" value="AP_NUCLEASE_F2_2"/>
    <property type="match status" value="1"/>
</dbReference>
<dbReference type="GO" id="GO:0008081">
    <property type="term" value="F:phosphoric diester hydrolase activity"/>
    <property type="evidence" value="ECO:0007669"/>
    <property type="project" value="TreeGrafter"/>
</dbReference>
<dbReference type="InterPro" id="IPR036237">
    <property type="entry name" value="Xyl_isomerase-like_sf"/>
</dbReference>
<evidence type="ECO:0000313" key="11">
    <source>
        <dbReference type="EMBL" id="TWT89990.1"/>
    </source>
</evidence>
<feature type="binding site" evidence="9">
    <location>
        <position position="144"/>
    </location>
    <ligand>
        <name>Zn(2+)</name>
        <dbReference type="ChEBI" id="CHEBI:29105"/>
        <label>1</label>
    </ligand>
</feature>
<dbReference type="PROSITE" id="PS00731">
    <property type="entry name" value="AP_NUCLEASE_F2_3"/>
    <property type="match status" value="1"/>
</dbReference>
<feature type="binding site" evidence="9">
    <location>
        <position position="230"/>
    </location>
    <ligand>
        <name>Zn(2+)</name>
        <dbReference type="ChEBI" id="CHEBI:29105"/>
        <label>3</label>
    </ligand>
</feature>
<dbReference type="PANTHER" id="PTHR21445:SF0">
    <property type="entry name" value="APURINIC-APYRIMIDINIC ENDONUCLEASE"/>
    <property type="match status" value="1"/>
</dbReference>
<dbReference type="InterPro" id="IPR013022">
    <property type="entry name" value="Xyl_isomerase-like_TIM-brl"/>
</dbReference>
<evidence type="ECO:0000256" key="2">
    <source>
        <dbReference type="ARBA" id="ARBA00022722"/>
    </source>
</evidence>
<dbReference type="Pfam" id="PF01261">
    <property type="entry name" value="AP_endonuc_2"/>
    <property type="match status" value="1"/>
</dbReference>
<name>A0A5C5ZRR9_9BACT</name>
<comment type="catalytic activity">
    <reaction evidence="9">
        <text>Endonucleolytic cleavage to 5'-phosphooligonucleotide end-products.</text>
        <dbReference type="EC" id="3.1.21.2"/>
    </reaction>
</comment>
<dbReference type="GO" id="GO:0003677">
    <property type="term" value="F:DNA binding"/>
    <property type="evidence" value="ECO:0007669"/>
    <property type="project" value="InterPro"/>
</dbReference>
<feature type="domain" description="Xylose isomerase-like TIM barrel" evidence="10">
    <location>
        <begin position="18"/>
        <end position="267"/>
    </location>
</feature>
<dbReference type="EMBL" id="SJPQ01000001">
    <property type="protein sequence ID" value="TWT89990.1"/>
    <property type="molecule type" value="Genomic_DNA"/>
</dbReference>
<feature type="binding site" evidence="9">
    <location>
        <position position="144"/>
    </location>
    <ligand>
        <name>Zn(2+)</name>
        <dbReference type="ChEBI" id="CHEBI:29105"/>
        <label>2</label>
    </ligand>
</feature>
<comment type="caution">
    <text evidence="11">The sequence shown here is derived from an EMBL/GenBank/DDBJ whole genome shotgun (WGS) entry which is preliminary data.</text>
</comment>
<keyword evidence="4 9" id="KW-0255">Endonuclease</keyword>
<comment type="similarity">
    <text evidence="1 9">Belongs to the AP endonuclease 2 family.</text>
</comment>
<dbReference type="PANTHER" id="PTHR21445">
    <property type="entry name" value="ENDONUCLEASE IV ENDODEOXYRIBONUCLEASE IV"/>
    <property type="match status" value="1"/>
</dbReference>
<keyword evidence="3 9" id="KW-0479">Metal-binding</keyword>
<evidence type="ECO:0000313" key="12">
    <source>
        <dbReference type="Proteomes" id="UP000315440"/>
    </source>
</evidence>
<proteinExistence type="inferred from homology"/>
<dbReference type="OrthoDB" id="9805666at2"/>
<gene>
    <name evidence="9 11" type="primary">nfo</name>
    <name evidence="11" type="ORF">Mal64_03720</name>
</gene>
<keyword evidence="8 9" id="KW-0234">DNA repair</keyword>
<dbReference type="RefSeq" id="WP_146396204.1">
    <property type="nucleotide sequence ID" value="NZ_SJPQ01000001.1"/>
</dbReference>
<dbReference type="PROSITE" id="PS00729">
    <property type="entry name" value="AP_NUCLEASE_F2_1"/>
    <property type="match status" value="1"/>
</dbReference>
<feature type="binding site" evidence="9">
    <location>
        <position position="260"/>
    </location>
    <ligand>
        <name>Zn(2+)</name>
        <dbReference type="ChEBI" id="CHEBI:29105"/>
        <label>2</label>
    </ligand>
</feature>
<dbReference type="FunFam" id="3.20.20.150:FF:000001">
    <property type="entry name" value="Probable endonuclease 4"/>
    <property type="match status" value="1"/>
</dbReference>
<dbReference type="InterPro" id="IPR018246">
    <property type="entry name" value="AP_endonuc_F2_Zn_BS"/>
</dbReference>
<feature type="binding site" evidence="9">
    <location>
        <position position="67"/>
    </location>
    <ligand>
        <name>Zn(2+)</name>
        <dbReference type="ChEBI" id="CHEBI:29105"/>
        <label>1</label>
    </ligand>
</feature>
<dbReference type="Gene3D" id="3.20.20.150">
    <property type="entry name" value="Divalent-metal-dependent TIM barrel enzymes"/>
    <property type="match status" value="1"/>
</dbReference>
<evidence type="ECO:0000256" key="4">
    <source>
        <dbReference type="ARBA" id="ARBA00022759"/>
    </source>
</evidence>
<dbReference type="Proteomes" id="UP000315440">
    <property type="component" value="Unassembled WGS sequence"/>
</dbReference>
<dbReference type="InterPro" id="IPR001719">
    <property type="entry name" value="AP_endonuc_2"/>
</dbReference>
<dbReference type="SUPFAM" id="SSF51658">
    <property type="entry name" value="Xylose isomerase-like"/>
    <property type="match status" value="1"/>
</dbReference>
<evidence type="ECO:0000256" key="5">
    <source>
        <dbReference type="ARBA" id="ARBA00022763"/>
    </source>
</evidence>
<keyword evidence="7 9" id="KW-0862">Zinc</keyword>